<dbReference type="EMBL" id="JARQZJ010000008">
    <property type="protein sequence ID" value="KAK9871988.1"/>
    <property type="molecule type" value="Genomic_DNA"/>
</dbReference>
<dbReference type="AlphaFoldDB" id="A0AAW1TNX1"/>
<reference evidence="1 2" key="1">
    <citation type="submission" date="2023-03" db="EMBL/GenBank/DDBJ databases">
        <title>Genome insight into feeding habits of ladybird beetles.</title>
        <authorList>
            <person name="Li H.-S."/>
            <person name="Huang Y.-H."/>
            <person name="Pang H."/>
        </authorList>
    </citation>
    <scope>NUCLEOTIDE SEQUENCE [LARGE SCALE GENOMIC DNA]</scope>
    <source>
        <strain evidence="1">SYSU_2023b</strain>
        <tissue evidence="1">Whole body</tissue>
    </source>
</reference>
<accession>A0AAW1TNX1</accession>
<comment type="caution">
    <text evidence="1">The sequence shown here is derived from an EMBL/GenBank/DDBJ whole genome shotgun (WGS) entry which is preliminary data.</text>
</comment>
<name>A0AAW1TNX1_9CUCU</name>
<sequence length="102" mass="11939">MALHWFANEFSMTEHKTIGTFLLHASEEIHLFENEDYAHREENGAHIKPSSDSRVKQTQVSMYMNRKGWRQKGVNFDVVNLSNCLSTIVIYELQDCYIKSRS</sequence>
<gene>
    <name evidence="1" type="ORF">WA026_015233</name>
</gene>
<evidence type="ECO:0000313" key="1">
    <source>
        <dbReference type="EMBL" id="KAK9871988.1"/>
    </source>
</evidence>
<evidence type="ECO:0000313" key="2">
    <source>
        <dbReference type="Proteomes" id="UP001431783"/>
    </source>
</evidence>
<organism evidence="1 2">
    <name type="scientific">Henosepilachna vigintioctopunctata</name>
    <dbReference type="NCBI Taxonomy" id="420089"/>
    <lineage>
        <taxon>Eukaryota</taxon>
        <taxon>Metazoa</taxon>
        <taxon>Ecdysozoa</taxon>
        <taxon>Arthropoda</taxon>
        <taxon>Hexapoda</taxon>
        <taxon>Insecta</taxon>
        <taxon>Pterygota</taxon>
        <taxon>Neoptera</taxon>
        <taxon>Endopterygota</taxon>
        <taxon>Coleoptera</taxon>
        <taxon>Polyphaga</taxon>
        <taxon>Cucujiformia</taxon>
        <taxon>Coccinelloidea</taxon>
        <taxon>Coccinellidae</taxon>
        <taxon>Epilachninae</taxon>
        <taxon>Epilachnini</taxon>
        <taxon>Henosepilachna</taxon>
    </lineage>
</organism>
<keyword evidence="2" id="KW-1185">Reference proteome</keyword>
<dbReference type="Proteomes" id="UP001431783">
    <property type="component" value="Unassembled WGS sequence"/>
</dbReference>
<proteinExistence type="predicted"/>
<protein>
    <submittedName>
        <fullName evidence="1">Uncharacterized protein</fullName>
    </submittedName>
</protein>